<dbReference type="SMART" id="SM00389">
    <property type="entry name" value="HOX"/>
    <property type="match status" value="1"/>
</dbReference>
<keyword evidence="5 6" id="KW-0539">Nucleus</keyword>
<dbReference type="SUPFAM" id="SSF46689">
    <property type="entry name" value="Homeodomain-like"/>
    <property type="match status" value="1"/>
</dbReference>
<dbReference type="OrthoDB" id="4187154at2759"/>
<dbReference type="PANTHER" id="PTHR11850">
    <property type="entry name" value="HOMEOBOX PROTEIN TRANSCRIPTION FACTORS"/>
    <property type="match status" value="1"/>
</dbReference>
<evidence type="ECO:0000313" key="9">
    <source>
        <dbReference type="EMBL" id="EYC39625.1"/>
    </source>
</evidence>
<dbReference type="Proteomes" id="UP000024635">
    <property type="component" value="Unassembled WGS sequence"/>
</dbReference>
<dbReference type="STRING" id="53326.A0A016WJ16"/>
<dbReference type="CDD" id="cd00086">
    <property type="entry name" value="homeodomain"/>
    <property type="match status" value="1"/>
</dbReference>
<dbReference type="GO" id="GO:0000987">
    <property type="term" value="F:cis-regulatory region sequence-specific DNA binding"/>
    <property type="evidence" value="ECO:0007669"/>
    <property type="project" value="UniProtKB-ARBA"/>
</dbReference>
<name>A0A016WJ16_9BILA</name>
<evidence type="ECO:0000256" key="2">
    <source>
        <dbReference type="ARBA" id="ARBA00007601"/>
    </source>
</evidence>
<proteinExistence type="inferred from homology"/>
<reference evidence="10" key="1">
    <citation type="journal article" date="2015" name="Nat. Genet.">
        <title>The genome and transcriptome of the zoonotic hookworm Ancylostoma ceylanicum identify infection-specific gene families.</title>
        <authorList>
            <person name="Schwarz E.M."/>
            <person name="Hu Y."/>
            <person name="Antoshechkin I."/>
            <person name="Miller M.M."/>
            <person name="Sternberg P.W."/>
            <person name="Aroian R.V."/>
        </authorList>
    </citation>
    <scope>NUCLEOTIDE SEQUENCE</scope>
    <source>
        <strain evidence="10">HY135</strain>
    </source>
</reference>
<dbReference type="Pfam" id="PF03792">
    <property type="entry name" value="PBC"/>
    <property type="match status" value="1"/>
</dbReference>
<evidence type="ECO:0000313" key="10">
    <source>
        <dbReference type="Proteomes" id="UP000024635"/>
    </source>
</evidence>
<organism evidence="9 10">
    <name type="scientific">Ancylostoma ceylanicum</name>
    <dbReference type="NCBI Taxonomy" id="53326"/>
    <lineage>
        <taxon>Eukaryota</taxon>
        <taxon>Metazoa</taxon>
        <taxon>Ecdysozoa</taxon>
        <taxon>Nematoda</taxon>
        <taxon>Chromadorea</taxon>
        <taxon>Rhabditida</taxon>
        <taxon>Rhabditina</taxon>
        <taxon>Rhabditomorpha</taxon>
        <taxon>Strongyloidea</taxon>
        <taxon>Ancylostomatidae</taxon>
        <taxon>Ancylostomatinae</taxon>
        <taxon>Ancylostoma</taxon>
    </lineage>
</organism>
<feature type="DNA-binding region" description="Homeobox" evidence="6">
    <location>
        <begin position="178"/>
        <end position="240"/>
    </location>
</feature>
<dbReference type="AlphaFoldDB" id="A0A016WJ16"/>
<evidence type="ECO:0000256" key="5">
    <source>
        <dbReference type="ARBA" id="ARBA00023242"/>
    </source>
</evidence>
<evidence type="ECO:0000256" key="4">
    <source>
        <dbReference type="ARBA" id="ARBA00023155"/>
    </source>
</evidence>
<dbReference type="EMBL" id="JARK01000248">
    <property type="protein sequence ID" value="EYC39625.1"/>
    <property type="molecule type" value="Genomic_DNA"/>
</dbReference>
<dbReference type="GO" id="GO:0000981">
    <property type="term" value="F:DNA-binding transcription factor activity, RNA polymerase II-specific"/>
    <property type="evidence" value="ECO:0007669"/>
    <property type="project" value="InterPro"/>
</dbReference>
<dbReference type="InterPro" id="IPR009057">
    <property type="entry name" value="Homeodomain-like_sf"/>
</dbReference>
<dbReference type="InterPro" id="IPR008422">
    <property type="entry name" value="KN_HD"/>
</dbReference>
<dbReference type="Gene3D" id="1.10.10.60">
    <property type="entry name" value="Homeodomain-like"/>
    <property type="match status" value="1"/>
</dbReference>
<dbReference type="InterPro" id="IPR005542">
    <property type="entry name" value="PBX_PBC_dom"/>
</dbReference>
<evidence type="ECO:0000256" key="3">
    <source>
        <dbReference type="ARBA" id="ARBA00023125"/>
    </source>
</evidence>
<dbReference type="InterPro" id="IPR017970">
    <property type="entry name" value="Homeobox_CS"/>
</dbReference>
<dbReference type="GO" id="GO:0005634">
    <property type="term" value="C:nucleus"/>
    <property type="evidence" value="ECO:0007669"/>
    <property type="project" value="UniProtKB-SubCell"/>
</dbReference>
<gene>
    <name evidence="9" type="primary">Acey_s0648.g1103</name>
    <name evidence="9" type="synonym">Acey-ceh-60</name>
    <name evidence="9" type="ORF">Y032_0648g1103</name>
</gene>
<evidence type="ECO:0000259" key="8">
    <source>
        <dbReference type="PROSITE" id="PS51978"/>
    </source>
</evidence>
<keyword evidence="4 6" id="KW-0371">Homeobox</keyword>
<keyword evidence="3 6" id="KW-0238">DNA-binding</keyword>
<dbReference type="InterPro" id="IPR050224">
    <property type="entry name" value="TALE_homeobox"/>
</dbReference>
<accession>A0A016WJ16</accession>
<dbReference type="Pfam" id="PF05920">
    <property type="entry name" value="Homeobox_KN"/>
    <property type="match status" value="1"/>
</dbReference>
<dbReference type="PROSITE" id="PS51978">
    <property type="entry name" value="PBC"/>
    <property type="match status" value="1"/>
</dbReference>
<comment type="similarity">
    <text evidence="2">Belongs to the TALE/PBX homeobox family.</text>
</comment>
<dbReference type="InterPro" id="IPR001356">
    <property type="entry name" value="HD"/>
</dbReference>
<dbReference type="PROSITE" id="PS00027">
    <property type="entry name" value="HOMEOBOX_1"/>
    <property type="match status" value="1"/>
</dbReference>
<feature type="domain" description="Homeobox" evidence="7">
    <location>
        <begin position="176"/>
        <end position="239"/>
    </location>
</feature>
<protein>
    <submittedName>
        <fullName evidence="9">Uncharacterized protein</fullName>
    </submittedName>
</protein>
<comment type="subcellular location">
    <subcellularLocation>
        <location evidence="1 6">Nucleus</location>
    </subcellularLocation>
</comment>
<sequence>METLLQQLNEAVKMDPREAPNVYYGVANSKYRQALWEVFVERKEFIRSELNPTLYESPPPSHQINQMLRALDNPVLPIDAEDEMDEESQKLEIAYVKKMDELRKHLYSNILRLQKNFDHIKTNMRQVLRDQEKLRPIDLQDINRAVESIRRKHELMELETKQIIANKVMGFQAKIADMTKRRRNFSKEATAILQEYYENHLAHPYPTEEEKGVLAEKCHISVQQVSNWFGNRRIRTKKSQFSQDLKSGKFNLEFSAS</sequence>
<evidence type="ECO:0000259" key="7">
    <source>
        <dbReference type="PROSITE" id="PS50071"/>
    </source>
</evidence>
<evidence type="ECO:0000256" key="1">
    <source>
        <dbReference type="ARBA" id="ARBA00004123"/>
    </source>
</evidence>
<comment type="caution">
    <text evidence="9">The sequence shown here is derived from an EMBL/GenBank/DDBJ whole genome shotgun (WGS) entry which is preliminary data.</text>
</comment>
<evidence type="ECO:0000256" key="6">
    <source>
        <dbReference type="PROSITE-ProRule" id="PRU00108"/>
    </source>
</evidence>
<keyword evidence="10" id="KW-1185">Reference proteome</keyword>
<feature type="domain" description="PBC" evidence="8">
    <location>
        <begin position="1"/>
        <end position="177"/>
    </location>
</feature>
<dbReference type="PROSITE" id="PS50071">
    <property type="entry name" value="HOMEOBOX_2"/>
    <property type="match status" value="1"/>
</dbReference>